<evidence type="ECO:0000313" key="2">
    <source>
        <dbReference type="Proteomes" id="UP000746747"/>
    </source>
</evidence>
<sequence>MRKDKVIEKELGTTSNTQRALMQDEQDRGEAELHASNTCIFCVQRTACNRSFLHRLQNGAFWAFKSLFKTVLTSVIM</sequence>
<name>A0A8J2Q6S4_9BILA</name>
<protein>
    <submittedName>
        <fullName evidence="1">Uncharacterized protein</fullName>
    </submittedName>
</protein>
<keyword evidence="2" id="KW-1185">Reference proteome</keyword>
<accession>A0A8J2Q6S4</accession>
<proteinExistence type="predicted"/>
<dbReference type="EMBL" id="CAKAEH010001825">
    <property type="protein sequence ID" value="CAG9539671.1"/>
    <property type="molecule type" value="Genomic_DNA"/>
</dbReference>
<dbReference type="Proteomes" id="UP000746747">
    <property type="component" value="Unassembled WGS sequence"/>
</dbReference>
<evidence type="ECO:0000313" key="1">
    <source>
        <dbReference type="EMBL" id="CAG9539671.1"/>
    </source>
</evidence>
<reference evidence="1" key="1">
    <citation type="submission" date="2021-09" db="EMBL/GenBank/DDBJ databases">
        <authorList>
            <consortium name="Pathogen Informatics"/>
        </authorList>
    </citation>
    <scope>NUCLEOTIDE SEQUENCE</scope>
</reference>
<dbReference type="AlphaFoldDB" id="A0A8J2Q6S4"/>
<comment type="caution">
    <text evidence="1">The sequence shown here is derived from an EMBL/GenBank/DDBJ whole genome shotgun (WGS) entry which is preliminary data.</text>
</comment>
<gene>
    <name evidence="1" type="ORF">CJOHNSTONI_LOCUS9251</name>
</gene>
<organism evidence="1 2">
    <name type="scientific">Cercopithifilaria johnstoni</name>
    <dbReference type="NCBI Taxonomy" id="2874296"/>
    <lineage>
        <taxon>Eukaryota</taxon>
        <taxon>Metazoa</taxon>
        <taxon>Ecdysozoa</taxon>
        <taxon>Nematoda</taxon>
        <taxon>Chromadorea</taxon>
        <taxon>Rhabditida</taxon>
        <taxon>Spirurina</taxon>
        <taxon>Spiruromorpha</taxon>
        <taxon>Filarioidea</taxon>
        <taxon>Onchocercidae</taxon>
        <taxon>Cercopithifilaria</taxon>
    </lineage>
</organism>